<evidence type="ECO:0000256" key="3">
    <source>
        <dbReference type="ARBA" id="ARBA00022568"/>
    </source>
</evidence>
<dbReference type="InterPro" id="IPR059000">
    <property type="entry name" value="ATPase_P-type_domA"/>
</dbReference>
<comment type="catalytic activity">
    <reaction evidence="14 15">
        <text>Ca(2+)(in) + ATP + H2O = Ca(2+)(out) + ADP + phosphate + H(+)</text>
        <dbReference type="Rhea" id="RHEA:18105"/>
        <dbReference type="ChEBI" id="CHEBI:15377"/>
        <dbReference type="ChEBI" id="CHEBI:15378"/>
        <dbReference type="ChEBI" id="CHEBI:29108"/>
        <dbReference type="ChEBI" id="CHEBI:30616"/>
        <dbReference type="ChEBI" id="CHEBI:43474"/>
        <dbReference type="ChEBI" id="CHEBI:456216"/>
        <dbReference type="EC" id="7.2.2.10"/>
    </reaction>
</comment>
<gene>
    <name evidence="18" type="ORF">DLAC_05853</name>
</gene>
<dbReference type="PRINTS" id="PR00119">
    <property type="entry name" value="CATATPASE"/>
</dbReference>
<dbReference type="OMA" id="MINVHDI"/>
<evidence type="ECO:0000256" key="11">
    <source>
        <dbReference type="ARBA" id="ARBA00022989"/>
    </source>
</evidence>
<dbReference type="EMBL" id="LODT01000028">
    <property type="protein sequence ID" value="KYQ93215.1"/>
    <property type="molecule type" value="Genomic_DNA"/>
</dbReference>
<feature type="transmembrane region" description="Helical" evidence="15">
    <location>
        <begin position="791"/>
        <end position="811"/>
    </location>
</feature>
<comment type="subcellular location">
    <subcellularLocation>
        <location evidence="1 15">Membrane</location>
        <topology evidence="1 15">Multi-pass membrane protein</topology>
    </subcellularLocation>
</comment>
<feature type="transmembrane region" description="Helical" evidence="15">
    <location>
        <begin position="344"/>
        <end position="370"/>
    </location>
</feature>
<keyword evidence="7 15" id="KW-0106">Calcium</keyword>
<keyword evidence="10" id="KW-1278">Translocase</keyword>
<dbReference type="Pfam" id="PF00690">
    <property type="entry name" value="Cation_ATPase_N"/>
    <property type="match status" value="1"/>
</dbReference>
<feature type="transmembrane region" description="Helical" evidence="15">
    <location>
        <begin position="823"/>
        <end position="843"/>
    </location>
</feature>
<dbReference type="Gene3D" id="1.20.1110.10">
    <property type="entry name" value="Calcium-transporting ATPase, transmembrane domain"/>
    <property type="match status" value="1"/>
</dbReference>
<comment type="function">
    <text evidence="15">Catalyzes the hydrolysis of ATP coupled with the transport of calcium.</text>
</comment>
<dbReference type="SFLD" id="SFLDS00003">
    <property type="entry name" value="Haloacid_Dehalogenase"/>
    <property type="match status" value="1"/>
</dbReference>
<keyword evidence="5" id="KW-0479">Metal-binding</keyword>
<dbReference type="InterPro" id="IPR001757">
    <property type="entry name" value="P_typ_ATPase"/>
</dbReference>
<dbReference type="InterPro" id="IPR004014">
    <property type="entry name" value="ATPase_P-typ_cation-transptr_N"/>
</dbReference>
<dbReference type="GO" id="GO:0016887">
    <property type="term" value="F:ATP hydrolysis activity"/>
    <property type="evidence" value="ECO:0007669"/>
    <property type="project" value="InterPro"/>
</dbReference>
<dbReference type="InterPro" id="IPR023214">
    <property type="entry name" value="HAD_sf"/>
</dbReference>
<dbReference type="InterPro" id="IPR036412">
    <property type="entry name" value="HAD-like_sf"/>
</dbReference>
<dbReference type="InterPro" id="IPR044492">
    <property type="entry name" value="P_typ_ATPase_HD_dom"/>
</dbReference>
<dbReference type="InParanoid" id="A0A151ZH10"/>
<evidence type="ECO:0000256" key="13">
    <source>
        <dbReference type="ARBA" id="ARBA00023136"/>
    </source>
</evidence>
<dbReference type="SUPFAM" id="SSF81660">
    <property type="entry name" value="Metal cation-transporting ATPase, ATP-binding domain N"/>
    <property type="match status" value="1"/>
</dbReference>
<keyword evidence="19" id="KW-1185">Reference proteome</keyword>
<dbReference type="FunCoup" id="A0A151ZH10">
    <property type="interactions" value="71"/>
</dbReference>
<dbReference type="InterPro" id="IPR008250">
    <property type="entry name" value="ATPase_P-typ_transduc_dom_A_sf"/>
</dbReference>
<evidence type="ECO:0000256" key="4">
    <source>
        <dbReference type="ARBA" id="ARBA00022692"/>
    </source>
</evidence>
<dbReference type="STRING" id="361077.A0A151ZH10"/>
<feature type="transmembrane region" description="Helical" evidence="15">
    <location>
        <begin position="907"/>
        <end position="924"/>
    </location>
</feature>
<feature type="transmembrane region" description="Helical" evidence="15">
    <location>
        <begin position="978"/>
        <end position="999"/>
    </location>
</feature>
<accession>A0A151ZH10</accession>
<dbReference type="Gene3D" id="3.40.1110.10">
    <property type="entry name" value="Calcium-transporting ATPase, cytoplasmic domain N"/>
    <property type="match status" value="1"/>
</dbReference>
<evidence type="ECO:0000256" key="8">
    <source>
        <dbReference type="ARBA" id="ARBA00022840"/>
    </source>
</evidence>
<evidence type="ECO:0000256" key="15">
    <source>
        <dbReference type="RuleBase" id="RU361146"/>
    </source>
</evidence>
<dbReference type="Gene3D" id="3.40.50.1000">
    <property type="entry name" value="HAD superfamily/HAD-like"/>
    <property type="match status" value="1"/>
</dbReference>
<dbReference type="InterPro" id="IPR006068">
    <property type="entry name" value="ATPase_P-typ_cation-transptr_C"/>
</dbReference>
<dbReference type="GO" id="GO:0005388">
    <property type="term" value="F:P-type calcium transporter activity"/>
    <property type="evidence" value="ECO:0007669"/>
    <property type="project" value="UniProtKB-EC"/>
</dbReference>
<dbReference type="InterPro" id="IPR023299">
    <property type="entry name" value="ATPase_P-typ_cyto_dom_N"/>
</dbReference>
<reference evidence="18 19" key="1">
    <citation type="submission" date="2015-12" db="EMBL/GenBank/DDBJ databases">
        <title>Dictyostelia acquired genes for synthesis and detection of signals that induce cell-type specialization by lateral gene transfer from prokaryotes.</title>
        <authorList>
            <person name="Gloeckner G."/>
            <person name="Schaap P."/>
        </authorList>
    </citation>
    <scope>NUCLEOTIDE SEQUENCE [LARGE SCALE GENOMIC DNA]</scope>
    <source>
        <strain evidence="18 19">TK</strain>
    </source>
</reference>
<comment type="similarity">
    <text evidence="15">Belongs to the cation transport ATPase (P-type) (TC 3.A.3) family.</text>
</comment>
<feature type="domain" description="Cation-transporting P-type ATPase N-terminal" evidence="17">
    <location>
        <begin position="64"/>
        <end position="138"/>
    </location>
</feature>
<comment type="caution">
    <text evidence="18">The sequence shown here is derived from an EMBL/GenBank/DDBJ whole genome shotgun (WGS) entry which is preliminary data.</text>
</comment>
<evidence type="ECO:0000256" key="16">
    <source>
        <dbReference type="SAM" id="MobiDB-lite"/>
    </source>
</evidence>
<feature type="transmembrane region" description="Helical" evidence="15">
    <location>
        <begin position="146"/>
        <end position="167"/>
    </location>
</feature>
<dbReference type="SMART" id="SM00831">
    <property type="entry name" value="Cation_ATPase_N"/>
    <property type="match status" value="1"/>
</dbReference>
<dbReference type="NCBIfam" id="TIGR01494">
    <property type="entry name" value="ATPase_P-type"/>
    <property type="match status" value="2"/>
</dbReference>
<keyword evidence="4 15" id="KW-0812">Transmembrane</keyword>
<evidence type="ECO:0000256" key="10">
    <source>
        <dbReference type="ARBA" id="ARBA00022967"/>
    </source>
</evidence>
<feature type="transmembrane region" description="Helical" evidence="15">
    <location>
        <begin position="122"/>
        <end position="140"/>
    </location>
</feature>
<dbReference type="FunFam" id="1.20.1110.10:FF:000036">
    <property type="entry name" value="Calcium-transporting ATPase"/>
    <property type="match status" value="1"/>
</dbReference>
<dbReference type="GO" id="GO:0005524">
    <property type="term" value="F:ATP binding"/>
    <property type="evidence" value="ECO:0007669"/>
    <property type="project" value="UniProtKB-KW"/>
</dbReference>
<dbReference type="GO" id="GO:0005886">
    <property type="term" value="C:plasma membrane"/>
    <property type="evidence" value="ECO:0007669"/>
    <property type="project" value="TreeGrafter"/>
</dbReference>
<dbReference type="InterPro" id="IPR023298">
    <property type="entry name" value="ATPase_P-typ_TM_dom_sf"/>
</dbReference>
<proteinExistence type="inferred from homology"/>
<keyword evidence="8 15" id="KW-0067">ATP-binding</keyword>
<dbReference type="Gene3D" id="2.70.150.10">
    <property type="entry name" value="Calcium-transporting ATPase, cytoplasmic transduction domain A"/>
    <property type="match status" value="1"/>
</dbReference>
<dbReference type="CDD" id="cd02081">
    <property type="entry name" value="P-type_ATPase_Ca_PMCA-like"/>
    <property type="match status" value="1"/>
</dbReference>
<keyword evidence="3 15" id="KW-0109">Calcium transport</keyword>
<sequence>MSSSSSNNRYERINSSNVVDIDNYSGGSSSGSNNTSNNNRNNTDLSKEQLINIISNEDLQAIERLGGIHGVAEKLGSHFDRGLSERDAKCEMRKEKFGENRMSEIAPKSFLFFLWQSVQDKTLIILMISAIVSIVLGLTVEDRKTGWIDGTAILVAVAIVVLVTAGNDYQKELKFRKLNSIRNERNLTVIRDGHQSSISIYDLVVGDVTRLETGEKIPADGLYLNGVDLQVDESSMTGESDSKHKSPNEPFLLSGCQVLQGNCTMLVVAVGESSQWGQLKLILQSPDTDTPLTKKLETLSETIGKFGVIAALLTLLVLIIKFIVSQVTGHIPWQWSQLGTLVGFLVVSISIIVVAVPEGLPLAVTISLAYSMMKMMKDQNLVRHLEACETMGGATNICSDKTGTLTMNRMTLIRKCIGLLKTSNNESDHSLQQLQQQQQQQQQDLMLLHKPHLLELISESISVNSSAYLEKHQDQPLSSHIGSKTECALLEWLDSIPGQSYEACRQRNKSKVVRIYPFNSEKKLSMVLLAHQSAQNNFRILVKGAAEIILDRCQNSIITSDDDNNNADNMDDDNSQRAMSKEEKLLLQKQIEVFASEGLRTLVIAYKEFRNNPEDQNEDDLLEQLTFIALFGIKDPLRPEVPRAVKRCQQAGITVRMLTGDNILTAKNIARECLILKSGGVAMEGPHFRQLTDQQLDSILPHLQVLARCSPQDKFRLVKRLRDTGEVVAVTGDGVNDAPQLKEADVGFAMGITGTEVAKEASDIILLDDNFNSISRAVLWGRNVYDSIRKFIQFQLTVNIVAVAIALVGAITDGESPLRPVQLLWVNLIMDTLGALALATEPPTEKLYLRRPYGRYDSLITYRMWRNIIGQAIYQLAFMFAILYGSKTLHQLFDLPPTSQWSPDDKTVYHTIIFNTFVFCQLFNEINSRVLDNQLNVFQGILRNYIFLGVMLFNVVVQTLLVEFGGDFFGTRHLDYKQWFFCLIIGFGTLIWGLCLRLLPIKDKDPTLGVAQMNLKMALSNVDLEKLPIDVESTPLLQRGSKWKTAQNVFTEISVISAFRNQPRLKRTKSLLLSQSPENLKHLKNKSSSTAKQ</sequence>
<evidence type="ECO:0000256" key="1">
    <source>
        <dbReference type="ARBA" id="ARBA00004141"/>
    </source>
</evidence>
<dbReference type="PRINTS" id="PR00120">
    <property type="entry name" value="HATPASE"/>
</dbReference>
<evidence type="ECO:0000256" key="7">
    <source>
        <dbReference type="ARBA" id="ARBA00022837"/>
    </source>
</evidence>
<feature type="compositionally biased region" description="Low complexity" evidence="16">
    <location>
        <begin position="23"/>
        <end position="42"/>
    </location>
</feature>
<evidence type="ECO:0000259" key="17">
    <source>
        <dbReference type="SMART" id="SM00831"/>
    </source>
</evidence>
<dbReference type="SFLD" id="SFLDF00027">
    <property type="entry name" value="p-type_atpase"/>
    <property type="match status" value="1"/>
</dbReference>
<protein>
    <recommendedName>
        <fullName evidence="15">Calcium-transporting ATPase</fullName>
        <ecNumber evidence="15">7.2.2.10</ecNumber>
    </recommendedName>
</protein>
<dbReference type="OrthoDB" id="3352408at2759"/>
<feature type="transmembrane region" description="Helical" evidence="15">
    <location>
        <begin position="945"/>
        <end position="966"/>
    </location>
</feature>
<evidence type="ECO:0000256" key="6">
    <source>
        <dbReference type="ARBA" id="ARBA00022741"/>
    </source>
</evidence>
<dbReference type="GO" id="GO:0046872">
    <property type="term" value="F:metal ion binding"/>
    <property type="evidence" value="ECO:0007669"/>
    <property type="project" value="UniProtKB-KW"/>
</dbReference>
<feature type="region of interest" description="Disordered" evidence="16">
    <location>
        <begin position="1"/>
        <end position="43"/>
    </location>
</feature>
<evidence type="ECO:0000256" key="14">
    <source>
        <dbReference type="ARBA" id="ARBA00048694"/>
    </source>
</evidence>
<evidence type="ECO:0000313" key="19">
    <source>
        <dbReference type="Proteomes" id="UP000076078"/>
    </source>
</evidence>
<feature type="transmembrane region" description="Helical" evidence="15">
    <location>
        <begin position="303"/>
        <end position="324"/>
    </location>
</feature>
<dbReference type="InterPro" id="IPR006408">
    <property type="entry name" value="P-type_ATPase_IIB"/>
</dbReference>
<keyword evidence="13 15" id="KW-0472">Membrane</keyword>
<evidence type="ECO:0000256" key="12">
    <source>
        <dbReference type="ARBA" id="ARBA00023065"/>
    </source>
</evidence>
<evidence type="ECO:0000256" key="9">
    <source>
        <dbReference type="ARBA" id="ARBA00022842"/>
    </source>
</evidence>
<keyword evidence="12 15" id="KW-0406">Ion transport</keyword>
<feature type="compositionally biased region" description="Polar residues" evidence="16">
    <location>
        <begin position="1"/>
        <end position="18"/>
    </location>
</feature>
<dbReference type="NCBIfam" id="TIGR01517">
    <property type="entry name" value="ATPase-IIB_Ca"/>
    <property type="match status" value="1"/>
</dbReference>
<evidence type="ECO:0000256" key="2">
    <source>
        <dbReference type="ARBA" id="ARBA00022448"/>
    </source>
</evidence>
<dbReference type="PROSITE" id="PS00154">
    <property type="entry name" value="ATPASE_E1_E2"/>
    <property type="match status" value="1"/>
</dbReference>
<name>A0A151ZH10_TIELA</name>
<dbReference type="SUPFAM" id="SSF56784">
    <property type="entry name" value="HAD-like"/>
    <property type="match status" value="1"/>
</dbReference>
<dbReference type="FunFam" id="1.20.1110.10:FF:000039">
    <property type="entry name" value="Calcium-transporting ATPase"/>
    <property type="match status" value="1"/>
</dbReference>
<dbReference type="Pfam" id="PF13246">
    <property type="entry name" value="Cation_ATPase"/>
    <property type="match status" value="1"/>
</dbReference>
<keyword evidence="9" id="KW-0460">Magnesium</keyword>
<dbReference type="SUPFAM" id="SSF81653">
    <property type="entry name" value="Calcium ATPase, transduction domain A"/>
    <property type="match status" value="1"/>
</dbReference>
<dbReference type="Pfam" id="PF00689">
    <property type="entry name" value="Cation_ATPase_C"/>
    <property type="match status" value="1"/>
</dbReference>
<dbReference type="FunFam" id="3.40.50.1000:FF:000018">
    <property type="entry name" value="Calcium-transporting ATPase"/>
    <property type="match status" value="1"/>
</dbReference>
<dbReference type="AlphaFoldDB" id="A0A151ZH10"/>
<dbReference type="Proteomes" id="UP000076078">
    <property type="component" value="Unassembled WGS sequence"/>
</dbReference>
<evidence type="ECO:0000313" key="18">
    <source>
        <dbReference type="EMBL" id="KYQ93215.1"/>
    </source>
</evidence>
<dbReference type="FunFam" id="2.70.150.10:FF:000029">
    <property type="entry name" value="Calcium-transporting ATPase"/>
    <property type="match status" value="1"/>
</dbReference>
<dbReference type="EC" id="7.2.2.10" evidence="15"/>
<keyword evidence="11 15" id="KW-1133">Transmembrane helix</keyword>
<dbReference type="PANTHER" id="PTHR24093:SF425">
    <property type="entry name" value="CALCIUM-TRANSPORTING ATPASE"/>
    <property type="match status" value="1"/>
</dbReference>
<organism evidence="18 19">
    <name type="scientific">Tieghemostelium lacteum</name>
    <name type="common">Slime mold</name>
    <name type="synonym">Dictyostelium lacteum</name>
    <dbReference type="NCBI Taxonomy" id="361077"/>
    <lineage>
        <taxon>Eukaryota</taxon>
        <taxon>Amoebozoa</taxon>
        <taxon>Evosea</taxon>
        <taxon>Eumycetozoa</taxon>
        <taxon>Dictyostelia</taxon>
        <taxon>Dictyosteliales</taxon>
        <taxon>Raperosteliaceae</taxon>
        <taxon>Tieghemostelium</taxon>
    </lineage>
</organism>
<feature type="transmembrane region" description="Helical" evidence="15">
    <location>
        <begin position="864"/>
        <end position="887"/>
    </location>
</feature>
<evidence type="ECO:0000256" key="5">
    <source>
        <dbReference type="ARBA" id="ARBA00022723"/>
    </source>
</evidence>
<dbReference type="SUPFAM" id="SSF81665">
    <property type="entry name" value="Calcium ATPase, transmembrane domain M"/>
    <property type="match status" value="1"/>
</dbReference>
<keyword evidence="6 15" id="KW-0547">Nucleotide-binding</keyword>
<dbReference type="SFLD" id="SFLDG00002">
    <property type="entry name" value="C1.7:_P-type_atpase_like"/>
    <property type="match status" value="1"/>
</dbReference>
<dbReference type="Pfam" id="PF00122">
    <property type="entry name" value="E1-E2_ATPase"/>
    <property type="match status" value="1"/>
</dbReference>
<keyword evidence="2 15" id="KW-0813">Transport</keyword>
<dbReference type="InterPro" id="IPR018303">
    <property type="entry name" value="ATPase_P-typ_P_site"/>
</dbReference>
<dbReference type="PANTHER" id="PTHR24093">
    <property type="entry name" value="CATION TRANSPORTING ATPASE"/>
    <property type="match status" value="1"/>
</dbReference>